<sequence length="214" mass="24208">MATPHEVAALDLIRQHLLDEYESSPIDQIFTDFSSDSNFNSDYHCSISSSHCDSSCSSTSTFSDFSNHSTGYDLNRSISFSEIEVTKHEINDRESSEPVERSVERRYRGVRQRPWGKFAAEIRDPNRRGSRVWLGTFDTAIEAAEAYDRAAFAMRGSKAILNFPLAVASLKKIDNRGRKRSAEHEVEVETARIMAETAVDDPVTPSSTWISFWK</sequence>
<proteinExistence type="predicted"/>
<comment type="caution">
    <text evidence="1">The sequence shown here is derived from an EMBL/GenBank/DDBJ whole genome shotgun (WGS) entry which is preliminary data.</text>
</comment>
<name>A0ACB8YWB6_CICIN</name>
<organism evidence="1 2">
    <name type="scientific">Cichorium intybus</name>
    <name type="common">Chicory</name>
    <dbReference type="NCBI Taxonomy" id="13427"/>
    <lineage>
        <taxon>Eukaryota</taxon>
        <taxon>Viridiplantae</taxon>
        <taxon>Streptophyta</taxon>
        <taxon>Embryophyta</taxon>
        <taxon>Tracheophyta</taxon>
        <taxon>Spermatophyta</taxon>
        <taxon>Magnoliopsida</taxon>
        <taxon>eudicotyledons</taxon>
        <taxon>Gunneridae</taxon>
        <taxon>Pentapetalae</taxon>
        <taxon>asterids</taxon>
        <taxon>campanulids</taxon>
        <taxon>Asterales</taxon>
        <taxon>Asteraceae</taxon>
        <taxon>Cichorioideae</taxon>
        <taxon>Cichorieae</taxon>
        <taxon>Cichoriinae</taxon>
        <taxon>Cichorium</taxon>
    </lineage>
</organism>
<accession>A0ACB8YWB6</accession>
<evidence type="ECO:0000313" key="2">
    <source>
        <dbReference type="Proteomes" id="UP001055811"/>
    </source>
</evidence>
<gene>
    <name evidence="1" type="ORF">L2E82_47717</name>
</gene>
<reference evidence="2" key="1">
    <citation type="journal article" date="2022" name="Mol. Ecol. Resour.">
        <title>The genomes of chicory, endive, great burdock and yacon provide insights into Asteraceae palaeo-polyploidization history and plant inulin production.</title>
        <authorList>
            <person name="Fan W."/>
            <person name="Wang S."/>
            <person name="Wang H."/>
            <person name="Wang A."/>
            <person name="Jiang F."/>
            <person name="Liu H."/>
            <person name="Zhao H."/>
            <person name="Xu D."/>
            <person name="Zhang Y."/>
        </authorList>
    </citation>
    <scope>NUCLEOTIDE SEQUENCE [LARGE SCALE GENOMIC DNA]</scope>
    <source>
        <strain evidence="2">cv. Punajuju</strain>
    </source>
</reference>
<evidence type="ECO:0000313" key="1">
    <source>
        <dbReference type="EMBL" id="KAI3689750.1"/>
    </source>
</evidence>
<dbReference type="Proteomes" id="UP001055811">
    <property type="component" value="Linkage Group LG09"/>
</dbReference>
<keyword evidence="2" id="KW-1185">Reference proteome</keyword>
<dbReference type="EMBL" id="CM042017">
    <property type="protein sequence ID" value="KAI3689750.1"/>
    <property type="molecule type" value="Genomic_DNA"/>
</dbReference>
<reference evidence="1 2" key="2">
    <citation type="journal article" date="2022" name="Mol. Ecol. Resour.">
        <title>The genomes of chicory, endive, great burdock and yacon provide insights into Asteraceae paleo-polyploidization history and plant inulin production.</title>
        <authorList>
            <person name="Fan W."/>
            <person name="Wang S."/>
            <person name="Wang H."/>
            <person name="Wang A."/>
            <person name="Jiang F."/>
            <person name="Liu H."/>
            <person name="Zhao H."/>
            <person name="Xu D."/>
            <person name="Zhang Y."/>
        </authorList>
    </citation>
    <scope>NUCLEOTIDE SEQUENCE [LARGE SCALE GENOMIC DNA]</scope>
    <source>
        <strain evidence="2">cv. Punajuju</strain>
        <tissue evidence="1">Leaves</tissue>
    </source>
</reference>
<protein>
    <submittedName>
        <fullName evidence="1">Uncharacterized protein</fullName>
    </submittedName>
</protein>